<name>A0ABR2ZC70_9AGAR</name>
<organism evidence="2 3">
    <name type="scientific">Marasmius tenuissimus</name>
    <dbReference type="NCBI Taxonomy" id="585030"/>
    <lineage>
        <taxon>Eukaryota</taxon>
        <taxon>Fungi</taxon>
        <taxon>Dikarya</taxon>
        <taxon>Basidiomycota</taxon>
        <taxon>Agaricomycotina</taxon>
        <taxon>Agaricomycetes</taxon>
        <taxon>Agaricomycetidae</taxon>
        <taxon>Agaricales</taxon>
        <taxon>Marasmiineae</taxon>
        <taxon>Marasmiaceae</taxon>
        <taxon>Marasmius</taxon>
    </lineage>
</organism>
<evidence type="ECO:0000256" key="1">
    <source>
        <dbReference type="SAM" id="MobiDB-lite"/>
    </source>
</evidence>
<gene>
    <name evidence="2" type="ORF">AAF712_014945</name>
</gene>
<evidence type="ECO:0000313" key="3">
    <source>
        <dbReference type="Proteomes" id="UP001437256"/>
    </source>
</evidence>
<protein>
    <submittedName>
        <fullName evidence="2">Uncharacterized protein</fullName>
    </submittedName>
</protein>
<dbReference type="EMBL" id="JBBXMP010000323">
    <property type="protein sequence ID" value="KAL0058383.1"/>
    <property type="molecule type" value="Genomic_DNA"/>
</dbReference>
<dbReference type="Proteomes" id="UP001437256">
    <property type="component" value="Unassembled WGS sequence"/>
</dbReference>
<feature type="region of interest" description="Disordered" evidence="1">
    <location>
        <begin position="320"/>
        <end position="348"/>
    </location>
</feature>
<keyword evidence="3" id="KW-1185">Reference proteome</keyword>
<proteinExistence type="predicted"/>
<comment type="caution">
    <text evidence="2">The sequence shown here is derived from an EMBL/GenBank/DDBJ whole genome shotgun (WGS) entry which is preliminary data.</text>
</comment>
<evidence type="ECO:0000313" key="2">
    <source>
        <dbReference type="EMBL" id="KAL0058383.1"/>
    </source>
</evidence>
<sequence>MHKPIQYNEGRVASEIPEDEVLLTSPNTFYTTLPLLGLRTIRMRKDFHFGEEDPLFFPQPYIPGIGYLSVIPFPTSDLTSPHSAAWRVAELSDFVRVPSNDPSRGLGTLSDEIRLTVQKAFDKLAERIVNISIDDRSRVESERSNVKNDQLTNRYLFRIKYLLSRLKSLSSYREAVLTFSSCQRAYLELVARVDWLETYRRRMYNPLPANRPVEDAKVVGALTGDDETASRLFLAGIPVWYSQPLFKKESTRVDTWIPLDSTSSLKRLIESGIKFSLDDESPPNPVVFNGSMHDATRYAKMGEYIQRTSSTNVYLESAAITPPVPTPSQPSSSGPSRTSRTAYRHHPTRLSGVQITLPNANNDRDKFIDVASPIMPSPLPVWARASLQAGTGFDPNMRPPPGMNNGYALPDPNIIAGTKNQATQAAFVTTWLRLRTVLLYRLRSPTFAPLKPKEWRVVLGMEIHGQKAHTQAAQSRNGIEKMLQECLDSGDMGGSVNLANLSEAPVVWRGSTLTPFSPPPVNVVREILWEMFEINFRYELLSLDCRCYRAGLSGNDREQEVLGLILHFENTLIPSGVAKGREGYASRELDTAAGRRQALRGLLQVMDGWAGGPGQLPQPLQNSAVSERLDITSATRVEWKEVEDIEYAIVHHYVSVFRSIFQRAPLLPHAL</sequence>
<feature type="compositionally biased region" description="Low complexity" evidence="1">
    <location>
        <begin position="329"/>
        <end position="341"/>
    </location>
</feature>
<reference evidence="2 3" key="1">
    <citation type="submission" date="2024-05" db="EMBL/GenBank/DDBJ databases">
        <title>A draft genome resource for the thread blight pathogen Marasmius tenuissimus strain MS-2.</title>
        <authorList>
            <person name="Yulfo-Soto G.E."/>
            <person name="Baruah I.K."/>
            <person name="Amoako-Attah I."/>
            <person name="Bukari Y."/>
            <person name="Meinhardt L.W."/>
            <person name="Bailey B.A."/>
            <person name="Cohen S.P."/>
        </authorList>
    </citation>
    <scope>NUCLEOTIDE SEQUENCE [LARGE SCALE GENOMIC DNA]</scope>
    <source>
        <strain evidence="2 3">MS-2</strain>
    </source>
</reference>
<accession>A0ABR2ZC70</accession>